<evidence type="ECO:0000256" key="3">
    <source>
        <dbReference type="SAM" id="Coils"/>
    </source>
</evidence>
<dbReference type="RefSeq" id="WP_354555572.1">
    <property type="nucleotide sequence ID" value="NZ_JBEPMB010000001.1"/>
</dbReference>
<accession>A0ABV2IZK0</accession>
<keyword evidence="2" id="KW-1277">Toxin-antitoxin system</keyword>
<name>A0ABV2IZK0_9HYPH</name>
<dbReference type="Gene3D" id="6.10.10.120">
    <property type="entry name" value="Antitoxin ParD1-like"/>
    <property type="match status" value="1"/>
</dbReference>
<reference evidence="4 5" key="1">
    <citation type="submission" date="2024-06" db="EMBL/GenBank/DDBJ databases">
        <title>Genomic Encyclopedia of Type Strains, Phase IV (KMG-IV): sequencing the most valuable type-strain genomes for metagenomic binning, comparative biology and taxonomic classification.</title>
        <authorList>
            <person name="Goeker M."/>
        </authorList>
    </citation>
    <scope>NUCLEOTIDE SEQUENCE [LARGE SCALE GENOMIC DNA]</scope>
    <source>
        <strain evidence="4 5">DSM 29780</strain>
    </source>
</reference>
<dbReference type="Proteomes" id="UP001549047">
    <property type="component" value="Unassembled WGS sequence"/>
</dbReference>
<dbReference type="InterPro" id="IPR022789">
    <property type="entry name" value="ParD"/>
</dbReference>
<dbReference type="InterPro" id="IPR038296">
    <property type="entry name" value="ParD_sf"/>
</dbReference>
<organism evidence="4 5">
    <name type="scientific">Rhizobium aquaticum</name>
    <dbReference type="NCBI Taxonomy" id="1549636"/>
    <lineage>
        <taxon>Bacteria</taxon>
        <taxon>Pseudomonadati</taxon>
        <taxon>Pseudomonadota</taxon>
        <taxon>Alphaproteobacteria</taxon>
        <taxon>Hyphomicrobiales</taxon>
        <taxon>Rhizobiaceae</taxon>
        <taxon>Rhizobium/Agrobacterium group</taxon>
        <taxon>Rhizobium</taxon>
    </lineage>
</organism>
<dbReference type="PANTHER" id="PTHR36582:SF2">
    <property type="entry name" value="ANTITOXIN PARD"/>
    <property type="match status" value="1"/>
</dbReference>
<keyword evidence="3" id="KW-0175">Coiled coil</keyword>
<gene>
    <name evidence="4" type="ORF">ABID16_001379</name>
</gene>
<dbReference type="NCBIfam" id="TIGR02606">
    <property type="entry name" value="antidote_CC2985"/>
    <property type="match status" value="1"/>
</dbReference>
<evidence type="ECO:0000313" key="5">
    <source>
        <dbReference type="Proteomes" id="UP001549047"/>
    </source>
</evidence>
<keyword evidence="5" id="KW-1185">Reference proteome</keyword>
<evidence type="ECO:0000256" key="2">
    <source>
        <dbReference type="ARBA" id="ARBA00022649"/>
    </source>
</evidence>
<dbReference type="Pfam" id="PF03693">
    <property type="entry name" value="ParD_antitoxin"/>
    <property type="match status" value="1"/>
</dbReference>
<evidence type="ECO:0000313" key="4">
    <source>
        <dbReference type="EMBL" id="MET3613074.1"/>
    </source>
</evidence>
<proteinExistence type="inferred from homology"/>
<dbReference type="PANTHER" id="PTHR36582">
    <property type="entry name" value="ANTITOXIN PARD"/>
    <property type="match status" value="1"/>
</dbReference>
<evidence type="ECO:0000256" key="1">
    <source>
        <dbReference type="ARBA" id="ARBA00008580"/>
    </source>
</evidence>
<protein>
    <submittedName>
        <fullName evidence="4">Antitoxin ParD1/3/4</fullName>
    </submittedName>
</protein>
<dbReference type="InterPro" id="IPR010985">
    <property type="entry name" value="Ribbon_hlx_hlx"/>
</dbReference>
<dbReference type="SUPFAM" id="SSF47598">
    <property type="entry name" value="Ribbon-helix-helix"/>
    <property type="match status" value="1"/>
</dbReference>
<feature type="coiled-coil region" evidence="3">
    <location>
        <begin position="33"/>
        <end position="60"/>
    </location>
</feature>
<comment type="similarity">
    <text evidence="1">Belongs to the ParD antitoxin family.</text>
</comment>
<sequence length="86" mass="9495">MARAKTFSLGDTYDGMIADLVKSGRFSTETEVVRAGIRMLADYEAEMRKLREQIGAADGEIADGKGIEFTGADDLLRTVMQHRHDS</sequence>
<dbReference type="EMBL" id="JBEPMB010000001">
    <property type="protein sequence ID" value="MET3613074.1"/>
    <property type="molecule type" value="Genomic_DNA"/>
</dbReference>
<comment type="caution">
    <text evidence="4">The sequence shown here is derived from an EMBL/GenBank/DDBJ whole genome shotgun (WGS) entry which is preliminary data.</text>
</comment>